<gene>
    <name evidence="1" type="ORF">BACERE00185_04525</name>
</gene>
<dbReference type="Proteomes" id="UP000194439">
    <property type="component" value="Unassembled WGS sequence"/>
</dbReference>
<dbReference type="EMBL" id="FWZD01000069">
    <property type="protein sequence ID" value="SME38882.1"/>
    <property type="molecule type" value="Genomic_DNA"/>
</dbReference>
<evidence type="ECO:0000313" key="1">
    <source>
        <dbReference type="EMBL" id="SME38882.1"/>
    </source>
</evidence>
<accession>A0A1Y6AGG4</accession>
<reference evidence="2" key="1">
    <citation type="submission" date="2017-04" db="EMBL/GenBank/DDBJ databases">
        <authorList>
            <person name="Criscuolo A."/>
        </authorList>
    </citation>
    <scope>NUCLEOTIDE SEQUENCE [LARGE SCALE GENOMIC DNA]</scope>
</reference>
<dbReference type="AlphaFoldDB" id="A0A1Y6AGG4"/>
<sequence>MNQHYKLVKREYNEYEIEVIINDINNNFLYESGLSISRVKLQSKDDDLIYKLDKSEIKCDKSEIGSIVMNMHQYIEKKYHTIELHQLGFSLEEYYSVQEKVKIDESELLLEDILLRNKNMKAIDKVEKIFKHINKTEYPIRELIITDPYIFAAKNSYQCNEQIVMISKILIRLEPKITIFITDEKKSNKKVEDRIKFLNKGKAVIRYSDEWHDRFWIKNRSEGFVMGTSLNGIGSKISSINELDNADINMLVDYMEEEKLILPKLYVK</sequence>
<proteinExistence type="predicted"/>
<evidence type="ECO:0000313" key="2">
    <source>
        <dbReference type="Proteomes" id="UP000194439"/>
    </source>
</evidence>
<protein>
    <submittedName>
        <fullName evidence="1">Uncharacterized protein</fullName>
    </submittedName>
</protein>
<name>A0A1Y6AGG4_9BACI</name>
<organism evidence="1 2">
    <name type="scientific">Bacillus mobilis</name>
    <dbReference type="NCBI Taxonomy" id="2026190"/>
    <lineage>
        <taxon>Bacteria</taxon>
        <taxon>Bacillati</taxon>
        <taxon>Bacillota</taxon>
        <taxon>Bacilli</taxon>
        <taxon>Bacillales</taxon>
        <taxon>Bacillaceae</taxon>
        <taxon>Bacillus</taxon>
        <taxon>Bacillus cereus group</taxon>
    </lineage>
</organism>
<dbReference type="RefSeq" id="WP_088029519.1">
    <property type="nucleotide sequence ID" value="NZ_FWZD01000069.1"/>
</dbReference>